<feature type="domain" description="DUF306" evidence="1">
    <location>
        <begin position="268"/>
        <end position="370"/>
    </location>
</feature>
<keyword evidence="3" id="KW-1185">Reference proteome</keyword>
<gene>
    <name evidence="2" type="ORF">SAMN05421823_10622</name>
</gene>
<dbReference type="RefSeq" id="WP_176956074.1">
    <property type="nucleotide sequence ID" value="NZ_FNFO01000006.1"/>
</dbReference>
<dbReference type="Pfam" id="PF03724">
    <property type="entry name" value="META"/>
    <property type="match status" value="1"/>
</dbReference>
<dbReference type="PANTHER" id="PTHR35535">
    <property type="entry name" value="HEAT SHOCK PROTEIN HSLJ"/>
    <property type="match status" value="1"/>
</dbReference>
<keyword evidence="2" id="KW-0346">Stress response</keyword>
<sequence length="376" mass="40780">MNQRLCFLFLFCGFLLGGCQPSDDHSTTTDAASFQGTWLNTRADAPEGVARLELTQTGDSLRGTFEYKTFDSNGVLTSSIGVSSLLGTVKGNGAQVTIYDPKGRKASAAQLTLDGQTLTFRRTGAQVNYPDQFVVRKDTAHAAAAAPDLERFKTTPAFSEDGVDFRASGTNPDWTLAIDFQKMMRFESGDLTLNTPVTKPSLAQDAPVIRYAAHTEQGTLQVTLRPEPCAQQGNELPYRVTVAAKTEAMSGELQGEGCGEYLGNYRLNGKWTLVQVGDTKIDPAQFPQEIPFLEFQLTQGTVTGLAGCNRVRGPIILQGDQLTFGPLMGTKMSCPNMAVEQILTSFLSEQTHTLRFEANRLVLEGTRGNLILTPAS</sequence>
<dbReference type="EMBL" id="FNFO01000006">
    <property type="protein sequence ID" value="SDL43725.1"/>
    <property type="molecule type" value="Genomic_DNA"/>
</dbReference>
<dbReference type="Proteomes" id="UP000198510">
    <property type="component" value="Unassembled WGS sequence"/>
</dbReference>
<dbReference type="InterPro" id="IPR053147">
    <property type="entry name" value="Hsp_HslJ-like"/>
</dbReference>
<dbReference type="PANTHER" id="PTHR35535:SF1">
    <property type="entry name" value="HEAT SHOCK PROTEIN HSLJ"/>
    <property type="match status" value="1"/>
</dbReference>
<dbReference type="InterPro" id="IPR038670">
    <property type="entry name" value="HslJ-like_sf"/>
</dbReference>
<dbReference type="Gene3D" id="2.40.128.270">
    <property type="match status" value="1"/>
</dbReference>
<evidence type="ECO:0000313" key="2">
    <source>
        <dbReference type="EMBL" id="SDL43725.1"/>
    </source>
</evidence>
<dbReference type="STRING" id="1075417.SAMN05421823_10622"/>
<dbReference type="InterPro" id="IPR005184">
    <property type="entry name" value="DUF306_Meta_HslJ"/>
</dbReference>
<dbReference type="AlphaFoldDB" id="A0A1G9K2Y5"/>
<proteinExistence type="predicted"/>
<name>A0A1G9K2Y5_9BACT</name>
<organism evidence="2 3">
    <name type="scientific">Catalinimonas alkaloidigena</name>
    <dbReference type="NCBI Taxonomy" id="1075417"/>
    <lineage>
        <taxon>Bacteria</taxon>
        <taxon>Pseudomonadati</taxon>
        <taxon>Bacteroidota</taxon>
        <taxon>Cytophagia</taxon>
        <taxon>Cytophagales</taxon>
        <taxon>Catalimonadaceae</taxon>
        <taxon>Catalinimonas</taxon>
    </lineage>
</organism>
<evidence type="ECO:0000313" key="3">
    <source>
        <dbReference type="Proteomes" id="UP000198510"/>
    </source>
</evidence>
<dbReference type="PROSITE" id="PS51257">
    <property type="entry name" value="PROKAR_LIPOPROTEIN"/>
    <property type="match status" value="1"/>
</dbReference>
<protein>
    <submittedName>
        <fullName evidence="2">Heat shock protein HslJ</fullName>
    </submittedName>
</protein>
<accession>A0A1G9K2Y5</accession>
<reference evidence="2 3" key="1">
    <citation type="submission" date="2016-10" db="EMBL/GenBank/DDBJ databases">
        <authorList>
            <person name="de Groot N.N."/>
        </authorList>
    </citation>
    <scope>NUCLEOTIDE SEQUENCE [LARGE SCALE GENOMIC DNA]</scope>
    <source>
        <strain evidence="2 3">DSM 25186</strain>
    </source>
</reference>
<evidence type="ECO:0000259" key="1">
    <source>
        <dbReference type="Pfam" id="PF03724"/>
    </source>
</evidence>